<dbReference type="PANTHER" id="PTHR43172:SF2">
    <property type="entry name" value="ADENYLOSUCCINATE LYASE C-TERMINAL DOMAIN-CONTAINING PROTEIN"/>
    <property type="match status" value="1"/>
</dbReference>
<reference evidence="4 5" key="1">
    <citation type="submission" date="2020-10" db="EMBL/GenBank/DDBJ databases">
        <title>Sequencing the genomes of 1000 actinobacteria strains.</title>
        <authorList>
            <person name="Klenk H.-P."/>
        </authorList>
    </citation>
    <scope>NUCLEOTIDE SEQUENCE [LARGE SCALE GENOMIC DNA]</scope>
    <source>
        <strain evidence="4 5">DSM 45157</strain>
    </source>
</reference>
<dbReference type="Gene3D" id="1.20.200.10">
    <property type="entry name" value="Fumarase/aspartase (Central domain)"/>
    <property type="match status" value="1"/>
</dbReference>
<evidence type="ECO:0000313" key="5">
    <source>
        <dbReference type="Proteomes" id="UP000598217"/>
    </source>
</evidence>
<dbReference type="PRINTS" id="PR00149">
    <property type="entry name" value="FUMRATELYASE"/>
</dbReference>
<dbReference type="InterPro" id="IPR019468">
    <property type="entry name" value="AdenyloSucc_lyase_C"/>
</dbReference>
<dbReference type="NCBIfam" id="TIGR02426">
    <property type="entry name" value="protocat_pcaB"/>
    <property type="match status" value="1"/>
</dbReference>
<evidence type="ECO:0000259" key="3">
    <source>
        <dbReference type="SMART" id="SM00998"/>
    </source>
</evidence>
<dbReference type="InterPro" id="IPR020557">
    <property type="entry name" value="Fumarate_lyase_CS"/>
</dbReference>
<feature type="domain" description="Adenylosuccinate lyase C-terminal" evidence="3">
    <location>
        <begin position="368"/>
        <end position="445"/>
    </location>
</feature>
<proteinExistence type="inferred from homology"/>
<dbReference type="SUPFAM" id="SSF48557">
    <property type="entry name" value="L-aspartase-like"/>
    <property type="match status" value="1"/>
</dbReference>
<dbReference type="InterPro" id="IPR012789">
    <property type="entry name" value="Protocat_PcaB-like"/>
</dbReference>
<dbReference type="EMBL" id="JADBDY010000001">
    <property type="protein sequence ID" value="MBE1458593.1"/>
    <property type="molecule type" value="Genomic_DNA"/>
</dbReference>
<dbReference type="Pfam" id="PF00206">
    <property type="entry name" value="Lyase_1"/>
    <property type="match status" value="1"/>
</dbReference>
<dbReference type="PRINTS" id="PR00145">
    <property type="entry name" value="ARGSUCLYASE"/>
</dbReference>
<gene>
    <name evidence="4" type="ORF">H4W79_002807</name>
</gene>
<dbReference type="GO" id="GO:0047472">
    <property type="term" value="F:3-carboxy-cis,cis-muconate cycloisomerase activity"/>
    <property type="evidence" value="ECO:0007669"/>
    <property type="project" value="UniProtKB-EC"/>
</dbReference>
<dbReference type="InterPro" id="IPR008948">
    <property type="entry name" value="L-Aspartase-like"/>
</dbReference>
<dbReference type="SMART" id="SM00998">
    <property type="entry name" value="ADSL_C"/>
    <property type="match status" value="1"/>
</dbReference>
<protein>
    <submittedName>
        <fullName evidence="4">3-carboxy-cis,cis-muconate cycloisomerase</fullName>
        <ecNumber evidence="4">5.5.1.2</ecNumber>
    </submittedName>
</protein>
<keyword evidence="4" id="KW-0413">Isomerase</keyword>
<dbReference type="RefSeq" id="WP_191269432.1">
    <property type="nucleotide sequence ID" value="NZ_BMXJ01000003.1"/>
</dbReference>
<dbReference type="Proteomes" id="UP000598217">
    <property type="component" value="Unassembled WGS sequence"/>
</dbReference>
<dbReference type="Pfam" id="PF10397">
    <property type="entry name" value="ADSL_C"/>
    <property type="match status" value="1"/>
</dbReference>
<evidence type="ECO:0000313" key="4">
    <source>
        <dbReference type="EMBL" id="MBE1458593.1"/>
    </source>
</evidence>
<evidence type="ECO:0000256" key="2">
    <source>
        <dbReference type="ARBA" id="ARBA00034772"/>
    </source>
</evidence>
<comment type="similarity">
    <text evidence="2">Belongs to the class-II fumarase/aspartase family.</text>
</comment>
<keyword evidence="1" id="KW-0456">Lyase</keyword>
<evidence type="ECO:0000256" key="1">
    <source>
        <dbReference type="ARBA" id="ARBA00023239"/>
    </source>
</evidence>
<dbReference type="PROSITE" id="PS00163">
    <property type="entry name" value="FUMARATE_LYASES"/>
    <property type="match status" value="1"/>
</dbReference>
<keyword evidence="5" id="KW-1185">Reference proteome</keyword>
<dbReference type="EC" id="5.5.1.2" evidence="4"/>
<name>A0ABR9HHW4_9ACTN</name>
<dbReference type="InterPro" id="IPR022761">
    <property type="entry name" value="Fumarate_lyase_N"/>
</dbReference>
<comment type="caution">
    <text evidence="4">The sequence shown here is derived from an EMBL/GenBank/DDBJ whole genome shotgun (WGS) entry which is preliminary data.</text>
</comment>
<dbReference type="PANTHER" id="PTHR43172">
    <property type="entry name" value="ADENYLOSUCCINATE LYASE"/>
    <property type="match status" value="1"/>
</dbReference>
<accession>A0ABR9HHW4</accession>
<sequence length="461" mass="47647">MTGLFDGVLNHGPLGPLTDDTAWLQALLDTEAALARALADTADPADPEAPTAEQAETIAAACAAHRYDAAALGGAAAGGGNPVIPLVGQLTAQVHRADPGAAGHVHRGATSQDVMDTAAMLLLSRAGRALHGELDLLTADLRTLADRHRSTPMPGRTLLQQALPTTFGAVAAGWASGLGAAADRLDEVLTHGLAAQLGGAVGTLASLGPRGPETAAAFAARLGLPEPDLPWHTERGRVAEAAAALGRVCGAAGTVAQDIVLLAQTEVGEVTEEGGEGTGGSSTMPHKRNPVAAVSALAAARQAPGLVANLFAAQIQEHQRAAGAWHAEWLPLTDLLRRTGSAVSWLRTSAERLRVHPDRMRANLDRTGGLALSERLTTDLAPELGRTEAHRRVAAACRAAVDEGRDPVEVLAEHLRGLRTREQVSALLDPTAYLGAAAVFTDRVTGRTGRTDRTDSEEGNR</sequence>
<dbReference type="InterPro" id="IPR000362">
    <property type="entry name" value="Fumarate_lyase_fam"/>
</dbReference>
<organism evidence="4 5">
    <name type="scientific">Nocardiopsis terrae</name>
    <dbReference type="NCBI Taxonomy" id="372655"/>
    <lineage>
        <taxon>Bacteria</taxon>
        <taxon>Bacillati</taxon>
        <taxon>Actinomycetota</taxon>
        <taxon>Actinomycetes</taxon>
        <taxon>Streptosporangiales</taxon>
        <taxon>Nocardiopsidaceae</taxon>
        <taxon>Nocardiopsis</taxon>
    </lineage>
</organism>
<dbReference type="Gene3D" id="1.10.40.30">
    <property type="entry name" value="Fumarase/aspartase (C-terminal domain)"/>
    <property type="match status" value="1"/>
</dbReference>